<proteinExistence type="predicted"/>
<comment type="caution">
    <text evidence="1">The sequence shown here is derived from an EMBL/GenBank/DDBJ whole genome shotgun (WGS) entry which is preliminary data.</text>
</comment>
<organism evidence="1 2">
    <name type="scientific">Halomarina rubra</name>
    <dbReference type="NCBI Taxonomy" id="2071873"/>
    <lineage>
        <taxon>Archaea</taxon>
        <taxon>Methanobacteriati</taxon>
        <taxon>Methanobacteriota</taxon>
        <taxon>Stenosarchaea group</taxon>
        <taxon>Halobacteria</taxon>
        <taxon>Halobacteriales</taxon>
        <taxon>Natronomonadaceae</taxon>
        <taxon>Halomarina</taxon>
    </lineage>
</organism>
<dbReference type="RefSeq" id="WP_250873711.1">
    <property type="nucleotide sequence ID" value="NZ_JALXFV010000005.1"/>
</dbReference>
<gene>
    <name evidence="1" type="ORF">ACFSBT_10685</name>
</gene>
<name>A0ABD6AVG0_9EURY</name>
<dbReference type="AlphaFoldDB" id="A0ABD6AVG0"/>
<evidence type="ECO:0000313" key="1">
    <source>
        <dbReference type="EMBL" id="MFD1513742.1"/>
    </source>
</evidence>
<accession>A0ABD6AVG0</accession>
<keyword evidence="2" id="KW-1185">Reference proteome</keyword>
<dbReference type="Proteomes" id="UP001597187">
    <property type="component" value="Unassembled WGS sequence"/>
</dbReference>
<reference evidence="1 2" key="1">
    <citation type="journal article" date="2019" name="Int. J. Syst. Evol. Microbiol.">
        <title>The Global Catalogue of Microorganisms (GCM) 10K type strain sequencing project: providing services to taxonomists for standard genome sequencing and annotation.</title>
        <authorList>
            <consortium name="The Broad Institute Genomics Platform"/>
            <consortium name="The Broad Institute Genome Sequencing Center for Infectious Disease"/>
            <person name="Wu L."/>
            <person name="Ma J."/>
        </authorList>
    </citation>
    <scope>NUCLEOTIDE SEQUENCE [LARGE SCALE GENOMIC DNA]</scope>
    <source>
        <strain evidence="1 2">CGMCC 1.12563</strain>
    </source>
</reference>
<protein>
    <submittedName>
        <fullName evidence="1">Uncharacterized protein</fullName>
    </submittedName>
</protein>
<sequence length="82" mass="9103">MAGAQLRRAITLVENETGDRVESARLVEQMTTSEGSALVYVVETDQRAYWVVEDDAGEDVYPRREYRSADAALDAHVETTAP</sequence>
<dbReference type="EMBL" id="JBHUDC010000005">
    <property type="protein sequence ID" value="MFD1513742.1"/>
    <property type="molecule type" value="Genomic_DNA"/>
</dbReference>
<evidence type="ECO:0000313" key="2">
    <source>
        <dbReference type="Proteomes" id="UP001597187"/>
    </source>
</evidence>